<gene>
    <name evidence="1" type="ORF">CLAFUR5_07340</name>
</gene>
<dbReference type="KEGG" id="ffu:CLAFUR5_07340"/>
<dbReference type="RefSeq" id="XP_047763805.1">
    <property type="nucleotide sequence ID" value="XM_047906488.1"/>
</dbReference>
<evidence type="ECO:0000313" key="2">
    <source>
        <dbReference type="Proteomes" id="UP000756132"/>
    </source>
</evidence>
<dbReference type="AlphaFoldDB" id="A0A9Q8PBH2"/>
<sequence>MVPGTWSSAEEQALCAAVRHIIEHDADTDFTNHLDFWKLVSTRIANLDSVYRGA</sequence>
<evidence type="ECO:0000313" key="1">
    <source>
        <dbReference type="EMBL" id="UJO19439.1"/>
    </source>
</evidence>
<reference evidence="1" key="2">
    <citation type="journal article" date="2022" name="Microb. Genom.">
        <title>A chromosome-scale genome assembly of the tomato pathogen Cladosporium fulvum reveals a compartmentalized genome architecture and the presence of a dispensable chromosome.</title>
        <authorList>
            <person name="Zaccaron A.Z."/>
            <person name="Chen L.H."/>
            <person name="Samaras A."/>
            <person name="Stergiopoulos I."/>
        </authorList>
    </citation>
    <scope>NUCLEOTIDE SEQUENCE</scope>
    <source>
        <strain evidence="1">Race5_Kim</strain>
    </source>
</reference>
<reference evidence="1" key="1">
    <citation type="submission" date="2021-12" db="EMBL/GenBank/DDBJ databases">
        <authorList>
            <person name="Zaccaron A."/>
            <person name="Stergiopoulos I."/>
        </authorList>
    </citation>
    <scope>NUCLEOTIDE SEQUENCE</scope>
    <source>
        <strain evidence="1">Race5_Kim</strain>
    </source>
</reference>
<dbReference type="EMBL" id="CP090168">
    <property type="protein sequence ID" value="UJO19439.1"/>
    <property type="molecule type" value="Genomic_DNA"/>
</dbReference>
<dbReference type="Proteomes" id="UP000756132">
    <property type="component" value="Chromosome 6"/>
</dbReference>
<organism evidence="1 2">
    <name type="scientific">Passalora fulva</name>
    <name type="common">Tomato leaf mold</name>
    <name type="synonym">Cladosporium fulvum</name>
    <dbReference type="NCBI Taxonomy" id="5499"/>
    <lineage>
        <taxon>Eukaryota</taxon>
        <taxon>Fungi</taxon>
        <taxon>Dikarya</taxon>
        <taxon>Ascomycota</taxon>
        <taxon>Pezizomycotina</taxon>
        <taxon>Dothideomycetes</taxon>
        <taxon>Dothideomycetidae</taxon>
        <taxon>Mycosphaerellales</taxon>
        <taxon>Mycosphaerellaceae</taxon>
        <taxon>Fulvia</taxon>
    </lineage>
</organism>
<protein>
    <submittedName>
        <fullName evidence="1">Uncharacterized protein</fullName>
    </submittedName>
</protein>
<dbReference type="GeneID" id="71987218"/>
<name>A0A9Q8PBH2_PASFU</name>
<keyword evidence="2" id="KW-1185">Reference proteome</keyword>
<accession>A0A9Q8PBH2</accession>
<proteinExistence type="predicted"/>